<dbReference type="Gene3D" id="3.30.70.330">
    <property type="match status" value="1"/>
</dbReference>
<feature type="compositionally biased region" description="Low complexity" evidence="1">
    <location>
        <begin position="28"/>
        <end position="37"/>
    </location>
</feature>
<dbReference type="AlphaFoldDB" id="A0A1Y2EUJ4"/>
<dbReference type="EMBL" id="MCGR01000041">
    <property type="protein sequence ID" value="ORY74525.1"/>
    <property type="molecule type" value="Genomic_DNA"/>
</dbReference>
<feature type="compositionally biased region" description="Gly residues" evidence="1">
    <location>
        <begin position="176"/>
        <end position="194"/>
    </location>
</feature>
<protein>
    <submittedName>
        <fullName evidence="2">Uncharacterized protein</fullName>
    </submittedName>
</protein>
<feature type="region of interest" description="Disordered" evidence="1">
    <location>
        <begin position="28"/>
        <end position="55"/>
    </location>
</feature>
<keyword evidence="3" id="KW-1185">Reference proteome</keyword>
<reference evidence="2 3" key="1">
    <citation type="submission" date="2016-07" db="EMBL/GenBank/DDBJ databases">
        <title>Pervasive Adenine N6-methylation of Active Genes in Fungi.</title>
        <authorList>
            <consortium name="DOE Joint Genome Institute"/>
            <person name="Mondo S.J."/>
            <person name="Dannebaum R.O."/>
            <person name="Kuo R.C."/>
            <person name="Labutti K."/>
            <person name="Haridas S."/>
            <person name="Kuo A."/>
            <person name="Salamov A."/>
            <person name="Ahrendt S.R."/>
            <person name="Lipzen A."/>
            <person name="Sullivan W."/>
            <person name="Andreopoulos W.B."/>
            <person name="Clum A."/>
            <person name="Lindquist E."/>
            <person name="Daum C."/>
            <person name="Ramamoorthy G.K."/>
            <person name="Gryganskyi A."/>
            <person name="Culley D."/>
            <person name="Magnuson J.K."/>
            <person name="James T.Y."/>
            <person name="O'Malley M.A."/>
            <person name="Stajich J.E."/>
            <person name="Spatafora J.W."/>
            <person name="Visel A."/>
            <person name="Grigoriev I.V."/>
        </authorList>
    </citation>
    <scope>NUCLEOTIDE SEQUENCE [LARGE SCALE GENOMIC DNA]</scope>
    <source>
        <strain evidence="2 3">62-1032</strain>
    </source>
</reference>
<proteinExistence type="predicted"/>
<comment type="caution">
    <text evidence="2">The sequence shown here is derived from an EMBL/GenBank/DDBJ whole genome shotgun (WGS) entry which is preliminary data.</text>
</comment>
<dbReference type="STRING" id="106004.A0A1Y2EUJ4"/>
<gene>
    <name evidence="2" type="ORF">BCR35DRAFT_306664</name>
</gene>
<accession>A0A1Y2EUJ4</accession>
<evidence type="ECO:0000313" key="3">
    <source>
        <dbReference type="Proteomes" id="UP000193467"/>
    </source>
</evidence>
<dbReference type="OrthoDB" id="2537568at2759"/>
<evidence type="ECO:0000313" key="2">
    <source>
        <dbReference type="EMBL" id="ORY74525.1"/>
    </source>
</evidence>
<dbReference type="Proteomes" id="UP000193467">
    <property type="component" value="Unassembled WGS sequence"/>
</dbReference>
<feature type="compositionally biased region" description="Polar residues" evidence="1">
    <location>
        <begin position="155"/>
        <end position="164"/>
    </location>
</feature>
<name>A0A1Y2EUJ4_9BASI</name>
<dbReference type="InterPro" id="IPR012677">
    <property type="entry name" value="Nucleotide-bd_a/b_plait_sf"/>
</dbReference>
<feature type="compositionally biased region" description="Low complexity" evidence="1">
    <location>
        <begin position="45"/>
        <end position="55"/>
    </location>
</feature>
<evidence type="ECO:0000256" key="1">
    <source>
        <dbReference type="SAM" id="MobiDB-lite"/>
    </source>
</evidence>
<dbReference type="InParanoid" id="A0A1Y2EUJ4"/>
<feature type="region of interest" description="Disordered" evidence="1">
    <location>
        <begin position="155"/>
        <end position="218"/>
    </location>
</feature>
<sequence>MTTPVSLPLTSTLPAPGSTILPSSITSSLPSHALPSHQHSHSHSHSNSFSSVTSLPTNQNNTTRILLLSDFAPELKTRDIQALFEEWEEERGGLKIKWCDDVSCWIVFSDAGVAKRAYLTLLSSPPPALQPSATHTPKLQAYTGPDVPQILSAVQNRPRSRSNAGSGGHSRKGSLAGSGGGSALGQVMGGGGVLGHQRSLSFGRERGARGSNGGSWGQKQMKEMMDAASVNGDSAIGGGDGGDSPPPVPSIPDHLANGGSNSRGSSPVDGRRSPEAYRTTPAFGGAPGSPEQLRRSGGVSPPTVGAGHRRTESRSGTDQVASAVEGLTIAE</sequence>
<feature type="region of interest" description="Disordered" evidence="1">
    <location>
        <begin position="230"/>
        <end position="331"/>
    </location>
</feature>
<organism evidence="2 3">
    <name type="scientific">Leucosporidium creatinivorum</name>
    <dbReference type="NCBI Taxonomy" id="106004"/>
    <lineage>
        <taxon>Eukaryota</taxon>
        <taxon>Fungi</taxon>
        <taxon>Dikarya</taxon>
        <taxon>Basidiomycota</taxon>
        <taxon>Pucciniomycotina</taxon>
        <taxon>Microbotryomycetes</taxon>
        <taxon>Leucosporidiales</taxon>
        <taxon>Leucosporidium</taxon>
    </lineage>
</organism>